<reference evidence="1 2" key="1">
    <citation type="submission" date="2019-10" db="EMBL/GenBank/DDBJ databases">
        <title>Extracellular Electron Transfer in a Candidatus Methanoperedens spp. Enrichment Culture.</title>
        <authorList>
            <person name="Berger S."/>
            <person name="Rangel Shaw D."/>
            <person name="Berben T."/>
            <person name="In 'T Zandt M."/>
            <person name="Frank J."/>
            <person name="Reimann J."/>
            <person name="Jetten M.S.M."/>
            <person name="Welte C.U."/>
        </authorList>
    </citation>
    <scope>NUCLEOTIDE SEQUENCE [LARGE SCALE GENOMIC DNA]</scope>
    <source>
        <strain evidence="1">SB12</strain>
    </source>
</reference>
<gene>
    <name evidence="1" type="ORF">F9K24_10290</name>
</gene>
<accession>A0A833LYL8</accession>
<proteinExistence type="predicted"/>
<sequence length="301" mass="35922">MHNFERLKEIHHLKIPVFRRDEFQESVLKNLYLEFFLESCRVLITPDFQYLTTGPTRTEELETIERLLAEERSVLDELKKFVLYNLALYSALLETNSYYITSNDHLLICRFVQSDHDDRAYELKLYTLGRQDLPENYKDKLYIGRDFVNISRLTRDHFGIRQIRNSLSSQVDRMKERVKNYTPHEIYNELEDEYITEIEEIVGEFSNETASIVEEFPVDITTKGLKPDSLIQVNHLFRELKHMLIEVEETTRDMEARMFETDLARAVRYVTKFRKDIQNYINYLIIKVNGRITDAVNGFHL</sequence>
<dbReference type="Proteomes" id="UP000460298">
    <property type="component" value="Unassembled WGS sequence"/>
</dbReference>
<dbReference type="AlphaFoldDB" id="A0A833LYL8"/>
<evidence type="ECO:0000313" key="1">
    <source>
        <dbReference type="EMBL" id="KAB2932758.1"/>
    </source>
</evidence>
<evidence type="ECO:0000313" key="2">
    <source>
        <dbReference type="Proteomes" id="UP000460298"/>
    </source>
</evidence>
<protein>
    <submittedName>
        <fullName evidence="1">Uncharacterized protein</fullName>
    </submittedName>
</protein>
<name>A0A833LYL8_9LEPT</name>
<dbReference type="EMBL" id="WBUI01000008">
    <property type="protein sequence ID" value="KAB2932758.1"/>
    <property type="molecule type" value="Genomic_DNA"/>
</dbReference>
<comment type="caution">
    <text evidence="1">The sequence shown here is derived from an EMBL/GenBank/DDBJ whole genome shotgun (WGS) entry which is preliminary data.</text>
</comment>
<organism evidence="1 2">
    <name type="scientific">Leptonema illini</name>
    <dbReference type="NCBI Taxonomy" id="183"/>
    <lineage>
        <taxon>Bacteria</taxon>
        <taxon>Pseudomonadati</taxon>
        <taxon>Spirochaetota</taxon>
        <taxon>Spirochaetia</taxon>
        <taxon>Leptospirales</taxon>
        <taxon>Leptospiraceae</taxon>
        <taxon>Leptonema</taxon>
    </lineage>
</organism>